<feature type="transmembrane region" description="Helical" evidence="1">
    <location>
        <begin position="210"/>
        <end position="235"/>
    </location>
</feature>
<dbReference type="OrthoDB" id="7184927at2"/>
<dbReference type="AlphaFoldDB" id="A0A4U1L2G0"/>
<evidence type="ECO:0008006" key="4">
    <source>
        <dbReference type="Google" id="ProtNLM"/>
    </source>
</evidence>
<evidence type="ECO:0000313" key="2">
    <source>
        <dbReference type="EMBL" id="TKD50400.1"/>
    </source>
</evidence>
<comment type="caution">
    <text evidence="2">The sequence shown here is derived from an EMBL/GenBank/DDBJ whole genome shotgun (WGS) entry which is preliminary data.</text>
</comment>
<feature type="transmembrane region" description="Helical" evidence="1">
    <location>
        <begin position="35"/>
        <end position="53"/>
    </location>
</feature>
<evidence type="ECO:0000313" key="3">
    <source>
        <dbReference type="Proteomes" id="UP000309138"/>
    </source>
</evidence>
<keyword evidence="1" id="KW-0812">Transmembrane</keyword>
<sequence>MSVNARAVEAPPLAALPRLPDIEALEPIERIKRRWPAVLGALLSIAMVVGLGFELFGEGLAALEQSAPVHPGYYIAIFLLYLSPPTFDFVIFRRLWGIPFEGMIALHKKRIANEVVFGYSGEAYFYAWARERMKLVAAPFGAVKDVSILSAIAGNAITLAMIALALPFAATLLRPDDFEALAWSTGAILALSLPFLIFSRRVFSLERSTLWWVFGVHCLRLTVGSTLIALAWHFAMPDVSIGMWLFLAAGRLLVSRLPLVPNKDLLFANFAIILIGQGEALSELVAFTAAIALLLHVVLIVIFGAHALLRKSG</sequence>
<feature type="transmembrane region" description="Helical" evidence="1">
    <location>
        <begin position="148"/>
        <end position="168"/>
    </location>
</feature>
<proteinExistence type="predicted"/>
<keyword evidence="3" id="KW-1185">Reference proteome</keyword>
<feature type="transmembrane region" description="Helical" evidence="1">
    <location>
        <begin position="73"/>
        <end position="92"/>
    </location>
</feature>
<protein>
    <recommendedName>
        <fullName evidence="4">Flippase-like domain-containing protein</fullName>
    </recommendedName>
</protein>
<evidence type="ECO:0000256" key="1">
    <source>
        <dbReference type="SAM" id="Phobius"/>
    </source>
</evidence>
<feature type="transmembrane region" description="Helical" evidence="1">
    <location>
        <begin position="287"/>
        <end position="309"/>
    </location>
</feature>
<name>A0A4U1L2G0_9SPHN</name>
<dbReference type="Proteomes" id="UP000309138">
    <property type="component" value="Unassembled WGS sequence"/>
</dbReference>
<dbReference type="EMBL" id="SWKR01000002">
    <property type="protein sequence ID" value="TKD50400.1"/>
    <property type="molecule type" value="Genomic_DNA"/>
</dbReference>
<keyword evidence="1" id="KW-0472">Membrane</keyword>
<feature type="transmembrane region" description="Helical" evidence="1">
    <location>
        <begin position="180"/>
        <end position="198"/>
    </location>
</feature>
<organism evidence="2 3">
    <name type="scientific">Sphingomonas baiyangensis</name>
    <dbReference type="NCBI Taxonomy" id="2572576"/>
    <lineage>
        <taxon>Bacteria</taxon>
        <taxon>Pseudomonadati</taxon>
        <taxon>Pseudomonadota</taxon>
        <taxon>Alphaproteobacteria</taxon>
        <taxon>Sphingomonadales</taxon>
        <taxon>Sphingomonadaceae</taxon>
        <taxon>Sphingomonas</taxon>
    </lineage>
</organism>
<reference evidence="2 3" key="1">
    <citation type="submission" date="2019-04" db="EMBL/GenBank/DDBJ databases">
        <authorList>
            <person name="Yang Y."/>
            <person name="Wei D."/>
        </authorList>
    </citation>
    <scope>NUCLEOTIDE SEQUENCE [LARGE SCALE GENOMIC DNA]</scope>
    <source>
        <strain evidence="2 3">L-1-4w-11</strain>
    </source>
</reference>
<accession>A0A4U1L2G0</accession>
<keyword evidence="1" id="KW-1133">Transmembrane helix</keyword>
<gene>
    <name evidence="2" type="ORF">FBR43_06220</name>
</gene>